<proteinExistence type="inferred from homology"/>
<comment type="catalytic activity">
    <reaction evidence="10">
        <text>7,8-dihydroneopterin 3'-triphosphate + H2O = 6-carboxy-5,6,7,8-tetrahydropterin + triphosphate + acetaldehyde + 2 H(+)</text>
        <dbReference type="Rhea" id="RHEA:27966"/>
        <dbReference type="ChEBI" id="CHEBI:15343"/>
        <dbReference type="ChEBI" id="CHEBI:15377"/>
        <dbReference type="ChEBI" id="CHEBI:15378"/>
        <dbReference type="ChEBI" id="CHEBI:18036"/>
        <dbReference type="ChEBI" id="CHEBI:58462"/>
        <dbReference type="ChEBI" id="CHEBI:61032"/>
        <dbReference type="EC" id="4.1.2.50"/>
    </reaction>
</comment>
<evidence type="ECO:0000256" key="6">
    <source>
        <dbReference type="ARBA" id="ARBA00022723"/>
    </source>
</evidence>
<dbReference type="UniPathway" id="UPA00391"/>
<sequence>MKVYLTTTAHFCAGHRLYDPLLSNEKNAEIFGKCSNPSGHGHNYKLFVTVCGLPDPATGMIIDLTELKNTIEEKLIKLVDHKNLNTDVSFLKGINPTAENLVVKFWEILHEALPEILYELTLYETDKQWVSFKGMKRL</sequence>
<dbReference type="EC" id="4.1.2.50" evidence="4"/>
<evidence type="ECO:0000256" key="1">
    <source>
        <dbReference type="ARBA" id="ARBA00001947"/>
    </source>
</evidence>
<evidence type="ECO:0000313" key="11">
    <source>
        <dbReference type="EMBL" id="OGF58829.1"/>
    </source>
</evidence>
<dbReference type="EMBL" id="MFGW01000232">
    <property type="protein sequence ID" value="OGF58829.1"/>
    <property type="molecule type" value="Genomic_DNA"/>
</dbReference>
<dbReference type="PANTHER" id="PTHR12589">
    <property type="entry name" value="PYRUVOYL TETRAHYDROBIOPTERIN SYNTHASE"/>
    <property type="match status" value="1"/>
</dbReference>
<evidence type="ECO:0000256" key="10">
    <source>
        <dbReference type="ARBA" id="ARBA00048807"/>
    </source>
</evidence>
<dbReference type="AlphaFoldDB" id="A0A1F5V5W5"/>
<dbReference type="SUPFAM" id="SSF55620">
    <property type="entry name" value="Tetrahydrobiopterin biosynthesis enzymes-like"/>
    <property type="match status" value="1"/>
</dbReference>
<evidence type="ECO:0000313" key="12">
    <source>
        <dbReference type="Proteomes" id="UP000178943"/>
    </source>
</evidence>
<comment type="cofactor">
    <cofactor evidence="1">
        <name>Zn(2+)</name>
        <dbReference type="ChEBI" id="CHEBI:29105"/>
    </cofactor>
</comment>
<evidence type="ECO:0000256" key="9">
    <source>
        <dbReference type="ARBA" id="ARBA00031449"/>
    </source>
</evidence>
<evidence type="ECO:0000256" key="4">
    <source>
        <dbReference type="ARBA" id="ARBA00012982"/>
    </source>
</evidence>
<comment type="pathway">
    <text evidence="2">Purine metabolism; 7-cyano-7-deazaguanine biosynthesis.</text>
</comment>
<gene>
    <name evidence="11" type="ORF">A2Y62_10125</name>
</gene>
<evidence type="ECO:0000256" key="7">
    <source>
        <dbReference type="ARBA" id="ARBA00022833"/>
    </source>
</evidence>
<dbReference type="InterPro" id="IPR038418">
    <property type="entry name" value="6-PTP_synth/QueD_sf"/>
</dbReference>
<dbReference type="FunFam" id="3.30.479.10:FF:000003">
    <property type="entry name" value="6-pyruvoyl tetrahydrobiopterin synthase"/>
    <property type="match status" value="1"/>
</dbReference>
<dbReference type="Pfam" id="PF01242">
    <property type="entry name" value="PTPS"/>
    <property type="match status" value="1"/>
</dbReference>
<evidence type="ECO:0000256" key="2">
    <source>
        <dbReference type="ARBA" id="ARBA00005061"/>
    </source>
</evidence>
<dbReference type="STRING" id="1817863.A2Y62_10125"/>
<evidence type="ECO:0000256" key="8">
    <source>
        <dbReference type="ARBA" id="ARBA00023239"/>
    </source>
</evidence>
<keyword evidence="6" id="KW-0479">Metal-binding</keyword>
<comment type="caution">
    <text evidence="11">The sequence shown here is derived from an EMBL/GenBank/DDBJ whole genome shotgun (WGS) entry which is preliminary data.</text>
</comment>
<dbReference type="GO" id="GO:0046872">
    <property type="term" value="F:metal ion binding"/>
    <property type="evidence" value="ECO:0007669"/>
    <property type="project" value="UniProtKB-KW"/>
</dbReference>
<keyword evidence="8" id="KW-0456">Lyase</keyword>
<comment type="similarity">
    <text evidence="3">Belongs to the PTPS family. QueD subfamily.</text>
</comment>
<dbReference type="GO" id="GO:0070497">
    <property type="term" value="F:6-carboxytetrahydropterin synthase activity"/>
    <property type="evidence" value="ECO:0007669"/>
    <property type="project" value="UniProtKB-EC"/>
</dbReference>
<organism evidence="11 12">
    <name type="scientific">Candidatus Fischerbacteria bacterium RBG_13_37_8</name>
    <dbReference type="NCBI Taxonomy" id="1817863"/>
    <lineage>
        <taxon>Bacteria</taxon>
        <taxon>Candidatus Fischeribacteriota</taxon>
    </lineage>
</organism>
<name>A0A1F5V5W5_9BACT</name>
<dbReference type="Gene3D" id="3.30.479.10">
    <property type="entry name" value="6-pyruvoyl tetrahydropterin synthase/QueD"/>
    <property type="match status" value="1"/>
</dbReference>
<dbReference type="PANTHER" id="PTHR12589:SF7">
    <property type="entry name" value="6-PYRUVOYL TETRAHYDROBIOPTERIN SYNTHASE"/>
    <property type="match status" value="1"/>
</dbReference>
<accession>A0A1F5V5W5</accession>
<reference evidence="11 12" key="1">
    <citation type="journal article" date="2016" name="Nat. Commun.">
        <title>Thousands of microbial genomes shed light on interconnected biogeochemical processes in an aquifer system.</title>
        <authorList>
            <person name="Anantharaman K."/>
            <person name="Brown C.T."/>
            <person name="Hug L.A."/>
            <person name="Sharon I."/>
            <person name="Castelle C.J."/>
            <person name="Probst A.J."/>
            <person name="Thomas B.C."/>
            <person name="Singh A."/>
            <person name="Wilkins M.J."/>
            <person name="Karaoz U."/>
            <person name="Brodie E.L."/>
            <person name="Williams K.H."/>
            <person name="Hubbard S.S."/>
            <person name="Banfield J.F."/>
        </authorList>
    </citation>
    <scope>NUCLEOTIDE SEQUENCE [LARGE SCALE GENOMIC DNA]</scope>
</reference>
<dbReference type="InterPro" id="IPR007115">
    <property type="entry name" value="6-PTP_synth/QueD"/>
</dbReference>
<dbReference type="Proteomes" id="UP000178943">
    <property type="component" value="Unassembled WGS sequence"/>
</dbReference>
<evidence type="ECO:0000256" key="3">
    <source>
        <dbReference type="ARBA" id="ARBA00008900"/>
    </source>
</evidence>
<evidence type="ECO:0000256" key="5">
    <source>
        <dbReference type="ARBA" id="ARBA00018141"/>
    </source>
</evidence>
<protein>
    <recommendedName>
        <fullName evidence="5">6-carboxy-5,6,7,8-tetrahydropterin synthase</fullName>
        <ecNumber evidence="4">4.1.2.50</ecNumber>
    </recommendedName>
    <alternativeName>
        <fullName evidence="9">Queuosine biosynthesis protein QueD</fullName>
    </alternativeName>
</protein>
<keyword evidence="7" id="KW-0862">Zinc</keyword>